<name>A0A1X7EX48_9PROT</name>
<reference evidence="2 3" key="1">
    <citation type="submission" date="2017-04" db="EMBL/GenBank/DDBJ databases">
        <authorList>
            <person name="Afonso C.L."/>
            <person name="Miller P.J."/>
            <person name="Scott M.A."/>
            <person name="Spackman E."/>
            <person name="Goraichik I."/>
            <person name="Dimitrov K.M."/>
            <person name="Suarez D.L."/>
            <person name="Swayne D.E."/>
        </authorList>
    </citation>
    <scope>NUCLEOTIDE SEQUENCE [LARGE SCALE GENOMIC DNA]</scope>
    <source>
        <strain evidence="2 3">A2P</strain>
    </source>
</reference>
<accession>A0A1X7EX48</accession>
<proteinExistence type="predicted"/>
<dbReference type="AlphaFoldDB" id="A0A1X7EX48"/>
<dbReference type="PANTHER" id="PTHR36173">
    <property type="entry name" value="RIBONUCLEASE VAPC16-RELATED"/>
    <property type="match status" value="1"/>
</dbReference>
<evidence type="ECO:0000259" key="1">
    <source>
        <dbReference type="Pfam" id="PF01850"/>
    </source>
</evidence>
<evidence type="ECO:0000313" key="2">
    <source>
        <dbReference type="EMBL" id="SMF41980.1"/>
    </source>
</evidence>
<dbReference type="OrthoDB" id="9798990at2"/>
<organism evidence="2 3">
    <name type="scientific">Azospirillum oryzae</name>
    <dbReference type="NCBI Taxonomy" id="286727"/>
    <lineage>
        <taxon>Bacteria</taxon>
        <taxon>Pseudomonadati</taxon>
        <taxon>Pseudomonadota</taxon>
        <taxon>Alphaproteobacteria</taxon>
        <taxon>Rhodospirillales</taxon>
        <taxon>Azospirillaceae</taxon>
        <taxon>Azospirillum</taxon>
    </lineage>
</organism>
<dbReference type="SUPFAM" id="SSF88723">
    <property type="entry name" value="PIN domain-like"/>
    <property type="match status" value="1"/>
</dbReference>
<feature type="domain" description="PIN" evidence="1">
    <location>
        <begin position="4"/>
        <end position="120"/>
    </location>
</feature>
<dbReference type="InterPro" id="IPR041705">
    <property type="entry name" value="PIN_Sll0205"/>
</dbReference>
<dbReference type="EMBL" id="FXAK01000004">
    <property type="protein sequence ID" value="SMF41980.1"/>
    <property type="molecule type" value="Genomic_DNA"/>
</dbReference>
<dbReference type="CDD" id="cd09872">
    <property type="entry name" value="PIN_Sll0205-like"/>
    <property type="match status" value="1"/>
</dbReference>
<dbReference type="InterPro" id="IPR052919">
    <property type="entry name" value="TA_system_RNase"/>
</dbReference>
<dbReference type="Pfam" id="PF01850">
    <property type="entry name" value="PIN"/>
    <property type="match status" value="1"/>
</dbReference>
<dbReference type="Gene3D" id="3.40.50.1010">
    <property type="entry name" value="5'-nuclease"/>
    <property type="match status" value="1"/>
</dbReference>
<protein>
    <submittedName>
        <fullName evidence="2">PIN domain nuclease, a component of toxin-antitoxin system (PIN domain)</fullName>
    </submittedName>
</protein>
<dbReference type="STRING" id="286727.SAMN02982917_2090"/>
<dbReference type="RefSeq" id="WP_085084961.1">
    <property type="nucleotide sequence ID" value="NZ_FXAK01000004.1"/>
</dbReference>
<gene>
    <name evidence="2" type="ORF">SAMN02982917_2090</name>
</gene>
<dbReference type="InterPro" id="IPR002716">
    <property type="entry name" value="PIN_dom"/>
</dbReference>
<dbReference type="Proteomes" id="UP000192936">
    <property type="component" value="Unassembled WGS sequence"/>
</dbReference>
<dbReference type="InterPro" id="IPR029060">
    <property type="entry name" value="PIN-like_dom_sf"/>
</dbReference>
<sequence>MTAVLLDTHAWAWSLSGDARLSKPAVAAIAAADMVLVSPITFFEIAQKVRLGKWPEMAPFVERLDALLTEQGGLVAGFDPAVCLIAGMMDWTHRDPFDRLLAATSMHYKLPLVSADAVFDGIVTRLW</sequence>
<evidence type="ECO:0000313" key="3">
    <source>
        <dbReference type="Proteomes" id="UP000192936"/>
    </source>
</evidence>